<protein>
    <submittedName>
        <fullName evidence="2">ANKRD50 protein</fullName>
    </submittedName>
</protein>
<organism evidence="2 3">
    <name type="scientific">Symbiodinium pilosum</name>
    <name type="common">Dinoflagellate</name>
    <dbReference type="NCBI Taxonomy" id="2952"/>
    <lineage>
        <taxon>Eukaryota</taxon>
        <taxon>Sar</taxon>
        <taxon>Alveolata</taxon>
        <taxon>Dinophyceae</taxon>
        <taxon>Suessiales</taxon>
        <taxon>Symbiodiniaceae</taxon>
        <taxon>Symbiodinium</taxon>
    </lineage>
</organism>
<evidence type="ECO:0000313" key="3">
    <source>
        <dbReference type="Proteomes" id="UP000649617"/>
    </source>
</evidence>
<dbReference type="PANTHER" id="PTHR32026:SF10">
    <property type="entry name" value="METHYLTRANSFERASE-LIKE PROTEIN 24-RELATED"/>
    <property type="match status" value="1"/>
</dbReference>
<dbReference type="OrthoDB" id="38237at2759"/>
<keyword evidence="3" id="KW-1185">Reference proteome</keyword>
<dbReference type="InterPro" id="IPR006342">
    <property type="entry name" value="FkbM_mtfrase"/>
</dbReference>
<accession>A0A812XJS1</accession>
<dbReference type="EMBL" id="CAJNIZ010046106">
    <property type="protein sequence ID" value="CAE7739918.1"/>
    <property type="molecule type" value="Genomic_DNA"/>
</dbReference>
<feature type="non-terminal residue" evidence="2">
    <location>
        <position position="99"/>
    </location>
</feature>
<sequence length="99" mass="10792">DAMLARTGCAVRIFDPATPQSDHPLAPAVMPVALGRSDGVEMLRWWAQSSPTLTPTRTLMSLMREMGDKKIDILKVDIEGGEYALAGQVWPPVGQLVME</sequence>
<dbReference type="Proteomes" id="UP000649617">
    <property type="component" value="Unassembled WGS sequence"/>
</dbReference>
<feature type="domain" description="Methyltransferase FkbM" evidence="1">
    <location>
        <begin position="33"/>
        <end position="84"/>
    </location>
</feature>
<name>A0A812XJS1_SYMPI</name>
<reference evidence="2" key="1">
    <citation type="submission" date="2021-02" db="EMBL/GenBank/DDBJ databases">
        <authorList>
            <person name="Dougan E. K."/>
            <person name="Rhodes N."/>
            <person name="Thang M."/>
            <person name="Chan C."/>
        </authorList>
    </citation>
    <scope>NUCLEOTIDE SEQUENCE</scope>
</reference>
<feature type="non-terminal residue" evidence="2">
    <location>
        <position position="1"/>
    </location>
</feature>
<dbReference type="AlphaFoldDB" id="A0A812XJS1"/>
<evidence type="ECO:0000313" key="2">
    <source>
        <dbReference type="EMBL" id="CAE7739918.1"/>
    </source>
</evidence>
<evidence type="ECO:0000259" key="1">
    <source>
        <dbReference type="Pfam" id="PF05050"/>
    </source>
</evidence>
<gene>
    <name evidence="2" type="primary">ANKRD50</name>
    <name evidence="2" type="ORF">SPIL2461_LOCUS21278</name>
</gene>
<dbReference type="Pfam" id="PF05050">
    <property type="entry name" value="Methyltransf_21"/>
    <property type="match status" value="1"/>
</dbReference>
<dbReference type="PANTHER" id="PTHR32026">
    <property type="entry name" value="METHYLTRANSFERASE-LIKE PROTEIN 24"/>
    <property type="match status" value="1"/>
</dbReference>
<comment type="caution">
    <text evidence="2">The sequence shown here is derived from an EMBL/GenBank/DDBJ whole genome shotgun (WGS) entry which is preliminary data.</text>
</comment>
<dbReference type="InterPro" id="IPR026913">
    <property type="entry name" value="METTL24"/>
</dbReference>
<proteinExistence type="predicted"/>